<organism evidence="1 2">
    <name type="scientific">Pontivivens ytuae</name>
    <dbReference type="NCBI Taxonomy" id="2789856"/>
    <lineage>
        <taxon>Bacteria</taxon>
        <taxon>Pseudomonadati</taxon>
        <taxon>Pseudomonadota</taxon>
        <taxon>Alphaproteobacteria</taxon>
        <taxon>Rhodobacterales</taxon>
        <taxon>Paracoccaceae</taxon>
        <taxon>Pontivivens</taxon>
    </lineage>
</organism>
<gene>
    <name evidence="1" type="ORF">I0K15_05635</name>
</gene>
<dbReference type="EMBL" id="CP064942">
    <property type="protein sequence ID" value="QPH55222.1"/>
    <property type="molecule type" value="Genomic_DNA"/>
</dbReference>
<proteinExistence type="predicted"/>
<dbReference type="Proteomes" id="UP000594800">
    <property type="component" value="Chromosome"/>
</dbReference>
<keyword evidence="2" id="KW-1185">Reference proteome</keyword>
<dbReference type="KEGG" id="poz:I0K15_05635"/>
<dbReference type="AlphaFoldDB" id="A0A7S9QEB5"/>
<evidence type="ECO:0000313" key="2">
    <source>
        <dbReference type="Proteomes" id="UP000594800"/>
    </source>
</evidence>
<reference evidence="1 2" key="1">
    <citation type="submission" date="2020-11" db="EMBL/GenBank/DDBJ databases">
        <title>Description of Pontivivens ytuae sp. nov. isolated from deep sea sediment of Mariana Trench.</title>
        <authorList>
            <person name="Wang Z."/>
            <person name="Sun Q.-L."/>
            <person name="Xu X.-D."/>
            <person name="Tang Y.-Z."/>
            <person name="Zhang J."/>
        </authorList>
    </citation>
    <scope>NUCLEOTIDE SEQUENCE [LARGE SCALE GENOMIC DNA]</scope>
    <source>
        <strain evidence="1 2">MT2928</strain>
    </source>
</reference>
<dbReference type="RefSeq" id="WP_196104421.1">
    <property type="nucleotide sequence ID" value="NZ_CP064942.1"/>
</dbReference>
<protein>
    <submittedName>
        <fullName evidence="1">Uncharacterized protein</fullName>
    </submittedName>
</protein>
<sequence length="128" mass="14395">MSLQQEREYLARLEASSPVVGPVRLWSQWLELQIETIDGERASIESGGPIRFLKDDKEDRFQAPLDDLEAAIPARIFRCEGETVTRFELSETFLRIELTSSEITCFPSVSPETLSFGPAGGGARYTPW</sequence>
<accession>A0A7S9QEB5</accession>
<name>A0A7S9QEB5_9RHOB</name>
<evidence type="ECO:0000313" key="1">
    <source>
        <dbReference type="EMBL" id="QPH55222.1"/>
    </source>
</evidence>